<comment type="caution">
    <text evidence="2">The sequence shown here is derived from an EMBL/GenBank/DDBJ whole genome shotgun (WGS) entry which is preliminary data.</text>
</comment>
<name>A0A8H1QN20_9ACTN</name>
<dbReference type="Gene3D" id="3.30.559.30">
    <property type="entry name" value="Nonribosomal peptide synthetase, condensation domain"/>
    <property type="match status" value="1"/>
</dbReference>
<proteinExistence type="predicted"/>
<gene>
    <name evidence="2" type="ORF">D8771_23110</name>
</gene>
<evidence type="ECO:0000313" key="2">
    <source>
        <dbReference type="EMBL" id="TGG80048.1"/>
    </source>
</evidence>
<dbReference type="SUPFAM" id="SSF52777">
    <property type="entry name" value="CoA-dependent acyltransferases"/>
    <property type="match status" value="1"/>
</dbReference>
<dbReference type="Proteomes" id="UP000298111">
    <property type="component" value="Unassembled WGS sequence"/>
</dbReference>
<feature type="domain" description="Condensation" evidence="1">
    <location>
        <begin position="28"/>
        <end position="177"/>
    </location>
</feature>
<organism evidence="2 3">
    <name type="scientific">Streptomyces albus</name>
    <dbReference type="NCBI Taxonomy" id="1888"/>
    <lineage>
        <taxon>Bacteria</taxon>
        <taxon>Bacillati</taxon>
        <taxon>Actinomycetota</taxon>
        <taxon>Actinomycetes</taxon>
        <taxon>Kitasatosporales</taxon>
        <taxon>Streptomycetaceae</taxon>
        <taxon>Streptomyces</taxon>
    </lineage>
</organism>
<feature type="non-terminal residue" evidence="2">
    <location>
        <position position="217"/>
    </location>
</feature>
<reference evidence="2 3" key="1">
    <citation type="submission" date="2018-10" db="EMBL/GenBank/DDBJ databases">
        <title>Isolation of pseudouridimycin from Streptomyces albus DSM 40763.</title>
        <authorList>
            <person name="Rosenqvist P."/>
            <person name="Metsae-Ketelae M."/>
            <person name="Virta P."/>
        </authorList>
    </citation>
    <scope>NUCLEOTIDE SEQUENCE [LARGE SCALE GENOMIC DNA]</scope>
    <source>
        <strain evidence="2 3">DSM 40763</strain>
    </source>
</reference>
<dbReference type="EMBL" id="RCIY01000071">
    <property type="protein sequence ID" value="TGG80048.1"/>
    <property type="molecule type" value="Genomic_DNA"/>
</dbReference>
<evidence type="ECO:0000259" key="1">
    <source>
        <dbReference type="Pfam" id="PF00668"/>
    </source>
</evidence>
<dbReference type="RefSeq" id="WP_245362370.1">
    <property type="nucleotide sequence ID" value="NZ_RCIY01000071.1"/>
</dbReference>
<dbReference type="PANTHER" id="PTHR45398">
    <property type="match status" value="1"/>
</dbReference>
<dbReference type="PANTHER" id="PTHR45398:SF1">
    <property type="entry name" value="ENZYME, PUTATIVE (JCVI)-RELATED"/>
    <property type="match status" value="1"/>
</dbReference>
<sequence length="217" mass="23390">LPTVRGHRERTAVLPSGASDLVTRRAPGALGIELTELLVGALRTALTRIQTAPTDLAVELERHGRVPAAEHHDYSRTVGWFTSIAPVRLTAHTDPVASAREVAERRPDEDGHVAYGRLRYLNPQTAPLLTAQPQVLFNYLGRGNESGALRITTDDRNSPYAVEVNAWTDEATGCLHAAFTLAEGVPDAITGHWLAALEQIGNASESAERTAPVTPLQ</sequence>
<protein>
    <submittedName>
        <fullName evidence="2">Peptide synthetase</fullName>
    </submittedName>
</protein>
<dbReference type="GO" id="GO:0003824">
    <property type="term" value="F:catalytic activity"/>
    <property type="evidence" value="ECO:0007669"/>
    <property type="project" value="InterPro"/>
</dbReference>
<dbReference type="AlphaFoldDB" id="A0A8H1QN20"/>
<feature type="non-terminal residue" evidence="2">
    <location>
        <position position="1"/>
    </location>
</feature>
<dbReference type="Pfam" id="PF00668">
    <property type="entry name" value="Condensation"/>
    <property type="match status" value="1"/>
</dbReference>
<evidence type="ECO:0000313" key="3">
    <source>
        <dbReference type="Proteomes" id="UP000298111"/>
    </source>
</evidence>
<dbReference type="InterPro" id="IPR001242">
    <property type="entry name" value="Condensation_dom"/>
</dbReference>
<accession>A0A8H1QN20</accession>